<reference evidence="10 11" key="1">
    <citation type="journal article" date="2020" name="G3 (Bethesda)">
        <title>Improved Reference Genome for Cyclotella cryptica CCMP332, a Model for Cell Wall Morphogenesis, Salinity Adaptation, and Lipid Production in Diatoms (Bacillariophyta).</title>
        <authorList>
            <person name="Roberts W.R."/>
            <person name="Downey K.M."/>
            <person name="Ruck E.C."/>
            <person name="Traller J.C."/>
            <person name="Alverson A.J."/>
        </authorList>
    </citation>
    <scope>NUCLEOTIDE SEQUENCE [LARGE SCALE GENOMIC DNA]</scope>
    <source>
        <strain evidence="10 11">CCMP332</strain>
    </source>
</reference>
<dbReference type="InterPro" id="IPR039859">
    <property type="entry name" value="PFA4/ZDH16/20/ERF2-like"/>
</dbReference>
<keyword evidence="3 7" id="KW-0812">Transmembrane</keyword>
<feature type="compositionally biased region" description="Low complexity" evidence="8">
    <location>
        <begin position="229"/>
        <end position="250"/>
    </location>
</feature>
<feature type="compositionally biased region" description="Low complexity" evidence="8">
    <location>
        <begin position="258"/>
        <end position="274"/>
    </location>
</feature>
<comment type="similarity">
    <text evidence="7">Belongs to the DHHC palmitoyltransferase family.</text>
</comment>
<evidence type="ECO:0000313" key="11">
    <source>
        <dbReference type="Proteomes" id="UP001516023"/>
    </source>
</evidence>
<comment type="caution">
    <text evidence="10">The sequence shown here is derived from an EMBL/GenBank/DDBJ whole genome shotgun (WGS) entry which is preliminary data.</text>
</comment>
<feature type="transmembrane region" description="Helical" evidence="7">
    <location>
        <begin position="406"/>
        <end position="430"/>
    </location>
</feature>
<evidence type="ECO:0000256" key="7">
    <source>
        <dbReference type="RuleBase" id="RU079119"/>
    </source>
</evidence>
<feature type="transmembrane region" description="Helical" evidence="7">
    <location>
        <begin position="338"/>
        <end position="361"/>
    </location>
</feature>
<accession>A0ABD3PL99</accession>
<dbReference type="GO" id="GO:0016020">
    <property type="term" value="C:membrane"/>
    <property type="evidence" value="ECO:0007669"/>
    <property type="project" value="UniProtKB-SubCell"/>
</dbReference>
<evidence type="ECO:0000256" key="8">
    <source>
        <dbReference type="SAM" id="MobiDB-lite"/>
    </source>
</evidence>
<evidence type="ECO:0000256" key="3">
    <source>
        <dbReference type="ARBA" id="ARBA00022692"/>
    </source>
</evidence>
<evidence type="ECO:0000256" key="1">
    <source>
        <dbReference type="ARBA" id="ARBA00004141"/>
    </source>
</evidence>
<evidence type="ECO:0000256" key="6">
    <source>
        <dbReference type="ARBA" id="ARBA00023315"/>
    </source>
</evidence>
<dbReference type="PANTHER" id="PTHR12246">
    <property type="entry name" value="PALMITOYLTRANSFERASE ZDHHC16"/>
    <property type="match status" value="1"/>
</dbReference>
<keyword evidence="2 7" id="KW-0808">Transferase</keyword>
<dbReference type="EC" id="2.3.1.225" evidence="7"/>
<feature type="region of interest" description="Disordered" evidence="8">
    <location>
        <begin position="210"/>
        <end position="276"/>
    </location>
</feature>
<evidence type="ECO:0000256" key="2">
    <source>
        <dbReference type="ARBA" id="ARBA00022679"/>
    </source>
</evidence>
<dbReference type="GO" id="GO:0019706">
    <property type="term" value="F:protein-cysteine S-palmitoyltransferase activity"/>
    <property type="evidence" value="ECO:0007669"/>
    <property type="project" value="UniProtKB-EC"/>
</dbReference>
<evidence type="ECO:0000313" key="10">
    <source>
        <dbReference type="EMBL" id="KAL3788817.1"/>
    </source>
</evidence>
<feature type="region of interest" description="Disordered" evidence="8">
    <location>
        <begin position="552"/>
        <end position="585"/>
    </location>
</feature>
<keyword evidence="6 7" id="KW-0012">Acyltransferase</keyword>
<evidence type="ECO:0000256" key="5">
    <source>
        <dbReference type="ARBA" id="ARBA00023136"/>
    </source>
</evidence>
<comment type="subcellular location">
    <subcellularLocation>
        <location evidence="1">Membrane</location>
        <topology evidence="1">Multi-pass membrane protein</topology>
    </subcellularLocation>
</comment>
<comment type="catalytic activity">
    <reaction evidence="7">
        <text>L-cysteinyl-[protein] + hexadecanoyl-CoA = S-hexadecanoyl-L-cysteinyl-[protein] + CoA</text>
        <dbReference type="Rhea" id="RHEA:36683"/>
        <dbReference type="Rhea" id="RHEA-COMP:10131"/>
        <dbReference type="Rhea" id="RHEA-COMP:11032"/>
        <dbReference type="ChEBI" id="CHEBI:29950"/>
        <dbReference type="ChEBI" id="CHEBI:57287"/>
        <dbReference type="ChEBI" id="CHEBI:57379"/>
        <dbReference type="ChEBI" id="CHEBI:74151"/>
        <dbReference type="EC" id="2.3.1.225"/>
    </reaction>
</comment>
<gene>
    <name evidence="10" type="ORF">HJC23_006270</name>
</gene>
<keyword evidence="11" id="KW-1185">Reference proteome</keyword>
<feature type="transmembrane region" description="Helical" evidence="7">
    <location>
        <begin position="38"/>
        <end position="62"/>
    </location>
</feature>
<evidence type="ECO:0000256" key="4">
    <source>
        <dbReference type="ARBA" id="ARBA00022989"/>
    </source>
</evidence>
<name>A0ABD3PL99_9STRA</name>
<feature type="compositionally biased region" description="Basic and acidic residues" evidence="8">
    <location>
        <begin position="564"/>
        <end position="574"/>
    </location>
</feature>
<dbReference type="InterPro" id="IPR001594">
    <property type="entry name" value="Palmitoyltrfase_DHHC"/>
</dbReference>
<organism evidence="10 11">
    <name type="scientific">Cyclotella cryptica</name>
    <dbReference type="NCBI Taxonomy" id="29204"/>
    <lineage>
        <taxon>Eukaryota</taxon>
        <taxon>Sar</taxon>
        <taxon>Stramenopiles</taxon>
        <taxon>Ochrophyta</taxon>
        <taxon>Bacillariophyta</taxon>
        <taxon>Coscinodiscophyceae</taxon>
        <taxon>Thalassiosirophycidae</taxon>
        <taxon>Stephanodiscales</taxon>
        <taxon>Stephanodiscaceae</taxon>
        <taxon>Cyclotella</taxon>
    </lineage>
</organism>
<dbReference type="Pfam" id="PF01529">
    <property type="entry name" value="DHHC"/>
    <property type="match status" value="1"/>
</dbReference>
<dbReference type="EMBL" id="JABMIG020000151">
    <property type="protein sequence ID" value="KAL3788817.1"/>
    <property type="molecule type" value="Genomic_DNA"/>
</dbReference>
<sequence>MNTASSSRSKRHPSTFQQFRHRLSHKCLSCLFSLADRFMLLLGPVLIVLACGIIVGLTHLYFRIVLPMLAGTNWVTTHRERREYWQERGYRITYVESAQDEDRRISMLQSLLLALSTPTGILHTLLVLSFLANIIYNYYKCVVTSNTGPSYAMVVRELAEITGFNYPETDEEMTICKNQLDRSIFVKLERRRRELMGAATAVANGADGSSKIIVNGRTDNAGLHGDVESQQQQQQPQPQSTPPAQSTTPTNGATSQHNNAMSSSNNRINNNATNQPQRIPRIHNWQLLSPTEWSWCRYSLQPKPPRSHYDHVTKSLVLNMDHYCPWMFNVVGYFNYRYFFNFLWFVTAALFYGMAICYPAFQNLNSRHYREQVLAGEEISRSPKKIFVKHWKSNAFIPTPDEKTPVAFGFMMCLAVGIAVFCLGSFHLYLVLSAQTTIEFHGNVAKRRKGGWTNPYSAGNWKKNWEMIYGTRYHNIKSTTHMGEDDMYSYRGCLGVLMAMMPSSREPEFLPIPIDGKLVRRKNRGYSHVHEDKKDDVELGTSRDHRSALTKIALDISDGSTESTDSKGMKERAMRRSPQTKEITV</sequence>
<feature type="transmembrane region" description="Helical" evidence="7">
    <location>
        <begin position="111"/>
        <end position="136"/>
    </location>
</feature>
<dbReference type="Proteomes" id="UP001516023">
    <property type="component" value="Unassembled WGS sequence"/>
</dbReference>
<dbReference type="PROSITE" id="PS50216">
    <property type="entry name" value="DHHC"/>
    <property type="match status" value="1"/>
</dbReference>
<dbReference type="AlphaFoldDB" id="A0ABD3PL99"/>
<comment type="domain">
    <text evidence="7">The DHHC domain is required for palmitoyltransferase activity.</text>
</comment>
<keyword evidence="5 7" id="KW-0472">Membrane</keyword>
<feature type="domain" description="Palmitoyltransferase DHHC" evidence="9">
    <location>
        <begin position="292"/>
        <end position="441"/>
    </location>
</feature>
<protein>
    <recommendedName>
        <fullName evidence="7">Palmitoyltransferase</fullName>
        <ecNumber evidence="7">2.3.1.225</ecNumber>
    </recommendedName>
</protein>
<proteinExistence type="inferred from homology"/>
<evidence type="ECO:0000259" key="9">
    <source>
        <dbReference type="Pfam" id="PF01529"/>
    </source>
</evidence>
<keyword evidence="4 7" id="KW-1133">Transmembrane helix</keyword>